<keyword evidence="2" id="KW-0732">Signal</keyword>
<evidence type="ECO:0000256" key="1">
    <source>
        <dbReference type="SAM" id="Coils"/>
    </source>
</evidence>
<evidence type="ECO:0000256" key="2">
    <source>
        <dbReference type="SAM" id="SignalP"/>
    </source>
</evidence>
<dbReference type="Pfam" id="PF03962">
    <property type="entry name" value="Mnd1"/>
    <property type="match status" value="1"/>
</dbReference>
<sequence>MLILWLSLARLYVLEQNWNFNLRKRSGQTTLARREVAILIHGDVRDPVSAVQKQGENALIPIKLILQHPDMRVVPALGSNQWICIAMTNMPQPGHLKLQVIEIIVEIVIIQSFLACSLSEIVIVPNETEEAHSAQEEPSSFRLALSLDSTPHHHWRTMAPSKSLTPAAKQQLILNHLRASRTCHTLKDLEKCLPAVASINGMQVKDYIQALTDDGKLHVEKIGSGNWYWAWAGEEQKEREKVKNSLVKELEKLEKVVLELEERKTAALTEIGNSGGDEEHERETLLARKAQGEAEVMRLKVEEESYLDGGAGGGIERKGEDIKRWKVEAEMWTDNIYVLEEYLRKIAGGDRETVEAVKRECYGEEYVEGEGLRELQF</sequence>
<dbReference type="EMBL" id="LZYO01000055">
    <property type="protein sequence ID" value="ODH39232.1"/>
    <property type="molecule type" value="Genomic_DNA"/>
</dbReference>
<evidence type="ECO:0000259" key="3">
    <source>
        <dbReference type="Pfam" id="PF03962"/>
    </source>
</evidence>
<comment type="caution">
    <text evidence="4">The sequence shown here is derived from an EMBL/GenBank/DDBJ whole genome shotgun (WGS) entry which is preliminary data.</text>
</comment>
<proteinExistence type="predicted"/>
<feature type="signal peptide" evidence="2">
    <location>
        <begin position="1"/>
        <end position="15"/>
    </location>
</feature>
<feature type="domain" description="Mnd1 HTH" evidence="3">
    <location>
        <begin position="173"/>
        <end position="231"/>
    </location>
</feature>
<protein>
    <recommendedName>
        <fullName evidence="3">Mnd1 HTH domain-containing protein</fullName>
    </recommendedName>
</protein>
<dbReference type="VEuPathDB" id="FungiDB:PADG_11250"/>
<evidence type="ECO:0000313" key="4">
    <source>
        <dbReference type="EMBL" id="ODH39232.1"/>
    </source>
</evidence>
<dbReference type="VEuPathDB" id="FungiDB:PABG_11628"/>
<organism evidence="4 5">
    <name type="scientific">Paracoccidioides brasiliensis</name>
    <dbReference type="NCBI Taxonomy" id="121759"/>
    <lineage>
        <taxon>Eukaryota</taxon>
        <taxon>Fungi</taxon>
        <taxon>Dikarya</taxon>
        <taxon>Ascomycota</taxon>
        <taxon>Pezizomycotina</taxon>
        <taxon>Eurotiomycetes</taxon>
        <taxon>Eurotiomycetidae</taxon>
        <taxon>Onygenales</taxon>
        <taxon>Ajellomycetaceae</taxon>
        <taxon>Paracoccidioides</taxon>
    </lineage>
</organism>
<dbReference type="Proteomes" id="UP000242814">
    <property type="component" value="Unassembled WGS sequence"/>
</dbReference>
<keyword evidence="1" id="KW-0175">Coiled coil</keyword>
<name>A0A1D2JKB5_PARBR</name>
<dbReference type="AlphaFoldDB" id="A0A1D2JKB5"/>
<accession>A0A1D2JKB5</accession>
<dbReference type="InterPro" id="IPR040453">
    <property type="entry name" value="Mnd1_HTH"/>
</dbReference>
<feature type="coiled-coil region" evidence="1">
    <location>
        <begin position="243"/>
        <end position="270"/>
    </location>
</feature>
<feature type="chain" id="PRO_5012995096" description="Mnd1 HTH domain-containing protein" evidence="2">
    <location>
        <begin position="16"/>
        <end position="377"/>
    </location>
</feature>
<dbReference type="VEuPathDB" id="FungiDB:PABG_02838"/>
<gene>
    <name evidence="4" type="ORF">ACO22_01991</name>
</gene>
<reference evidence="4 5" key="1">
    <citation type="submission" date="2016-06" db="EMBL/GenBank/DDBJ databases">
        <authorList>
            <person name="Kjaerup R.B."/>
            <person name="Dalgaard T.S."/>
            <person name="Juul-Madsen H.R."/>
        </authorList>
    </citation>
    <scope>NUCLEOTIDE SEQUENCE [LARGE SCALE GENOMIC DNA]</scope>
    <source>
        <strain evidence="4 5">Pb300</strain>
    </source>
</reference>
<dbReference type="VEuPathDB" id="FungiDB:PADG_11249"/>
<evidence type="ECO:0000313" key="5">
    <source>
        <dbReference type="Proteomes" id="UP000242814"/>
    </source>
</evidence>